<dbReference type="SMART" id="SM00530">
    <property type="entry name" value="HTH_XRE"/>
    <property type="match status" value="1"/>
</dbReference>
<name>A0A1U7NLH6_9FIRM</name>
<comment type="caution">
    <text evidence="5">The sequence shown here is derived from an EMBL/GenBank/DDBJ whole genome shotgun (WGS) entry which is preliminary data.</text>
</comment>
<dbReference type="InterPro" id="IPR001387">
    <property type="entry name" value="Cro/C1-type_HTH"/>
</dbReference>
<dbReference type="Gene3D" id="1.10.260.40">
    <property type="entry name" value="lambda repressor-like DNA-binding domains"/>
    <property type="match status" value="1"/>
</dbReference>
<keyword evidence="6" id="KW-1185">Reference proteome</keyword>
<dbReference type="SUPFAM" id="SSF47413">
    <property type="entry name" value="lambda repressor-like DNA-binding domains"/>
    <property type="match status" value="1"/>
</dbReference>
<sequence>MSLSNQIRQARKRKKITQGDLAKMLGKTKNVISNWERGDNKPDADMILNLCRILDVDPNQILDWSEDQDYAELSTLEQKHIENYRSLESWQRKSIDELILRFLDHTEEETLTDTPVIQVPFYQVSPAAGSGNYMDENVDQETIELEDTPANRKIDYILKVDGHSMEPKFMDGEYVKVKKQQSVNIGEVGIFVVDGSSFIKEYHSNTLHSINPAYSDILLKPEMDVRCVGKVLGKFHR</sequence>
<organism evidence="5 6">
    <name type="scientific">Dubosiella newyorkensis</name>
    <dbReference type="NCBI Taxonomy" id="1862672"/>
    <lineage>
        <taxon>Bacteria</taxon>
        <taxon>Bacillati</taxon>
        <taxon>Bacillota</taxon>
        <taxon>Erysipelotrichia</taxon>
        <taxon>Erysipelotrichales</taxon>
        <taxon>Erysipelotrichaceae</taxon>
        <taxon>Dubosiella</taxon>
    </lineage>
</organism>
<dbReference type="SUPFAM" id="SSF51306">
    <property type="entry name" value="LexA/Signal peptidase"/>
    <property type="match status" value="1"/>
</dbReference>
<reference evidence="5 6" key="1">
    <citation type="submission" date="2016-11" db="EMBL/GenBank/DDBJ databases">
        <title>Description of two novel members of the family Erysipelotrichaceae: Ileibacterium lipovorans gen. nov., sp. nov. and Dubosiella newyorkensis, gen. nov., sp. nov.</title>
        <authorList>
            <person name="Cox L.M."/>
            <person name="Sohn J."/>
            <person name="Tyrrell K.L."/>
            <person name="Citron D.M."/>
            <person name="Lawson P.A."/>
            <person name="Patel N.B."/>
            <person name="Iizumi T."/>
            <person name="Perez-Perez G.I."/>
            <person name="Goldstein E.J."/>
            <person name="Blaser M.J."/>
        </authorList>
    </citation>
    <scope>NUCLEOTIDE SEQUENCE [LARGE SCALE GENOMIC DNA]</scope>
    <source>
        <strain evidence="5 6">NYU-BL-A4</strain>
    </source>
</reference>
<dbReference type="PANTHER" id="PTHR40661">
    <property type="match status" value="1"/>
</dbReference>
<dbReference type="CDD" id="cd06529">
    <property type="entry name" value="S24_LexA-like"/>
    <property type="match status" value="1"/>
</dbReference>
<dbReference type="RefSeq" id="WP_076341744.1">
    <property type="nucleotide sequence ID" value="NZ_CAJTMI010000014.1"/>
</dbReference>
<dbReference type="Pfam" id="PF00717">
    <property type="entry name" value="Peptidase_S24"/>
    <property type="match status" value="1"/>
</dbReference>
<dbReference type="OrthoDB" id="2475196at2"/>
<evidence type="ECO:0000313" key="5">
    <source>
        <dbReference type="EMBL" id="OLU45580.1"/>
    </source>
</evidence>
<dbReference type="AlphaFoldDB" id="A0A1U7NLH6"/>
<gene>
    <name evidence="5" type="ORF">BO225_08005</name>
</gene>
<dbReference type="InterPro" id="IPR010982">
    <property type="entry name" value="Lambda_DNA-bd_dom_sf"/>
</dbReference>
<dbReference type="GeneID" id="78275881"/>
<dbReference type="InterPro" id="IPR015927">
    <property type="entry name" value="Peptidase_S24_S26A/B/C"/>
</dbReference>
<feature type="domain" description="HTH cro/C1-type" evidence="4">
    <location>
        <begin position="7"/>
        <end position="61"/>
    </location>
</feature>
<evidence type="ECO:0000313" key="6">
    <source>
        <dbReference type="Proteomes" id="UP000186705"/>
    </source>
</evidence>
<dbReference type="CDD" id="cd00093">
    <property type="entry name" value="HTH_XRE"/>
    <property type="match status" value="1"/>
</dbReference>
<evidence type="ECO:0000256" key="1">
    <source>
        <dbReference type="ARBA" id="ARBA00023015"/>
    </source>
</evidence>
<dbReference type="PANTHER" id="PTHR40661:SF1">
    <property type="entry name" value="HTH CRO_C1-TYPE DOMAIN-CONTAINING PROTEIN"/>
    <property type="match status" value="1"/>
</dbReference>
<dbReference type="GO" id="GO:0003677">
    <property type="term" value="F:DNA binding"/>
    <property type="evidence" value="ECO:0007669"/>
    <property type="project" value="UniProtKB-KW"/>
</dbReference>
<dbReference type="InterPro" id="IPR039418">
    <property type="entry name" value="LexA-like"/>
</dbReference>
<dbReference type="PROSITE" id="PS50943">
    <property type="entry name" value="HTH_CROC1"/>
    <property type="match status" value="1"/>
</dbReference>
<dbReference type="STRING" id="1862672.BO225_08005"/>
<dbReference type="Pfam" id="PF01381">
    <property type="entry name" value="HTH_3"/>
    <property type="match status" value="1"/>
</dbReference>
<keyword evidence="1" id="KW-0805">Transcription regulation</keyword>
<protein>
    <recommendedName>
        <fullName evidence="4">HTH cro/C1-type domain-containing protein</fullName>
    </recommendedName>
</protein>
<proteinExistence type="predicted"/>
<dbReference type="Proteomes" id="UP000186705">
    <property type="component" value="Unassembled WGS sequence"/>
</dbReference>
<evidence type="ECO:0000259" key="4">
    <source>
        <dbReference type="PROSITE" id="PS50943"/>
    </source>
</evidence>
<keyword evidence="3" id="KW-0804">Transcription</keyword>
<evidence type="ECO:0000256" key="2">
    <source>
        <dbReference type="ARBA" id="ARBA00023125"/>
    </source>
</evidence>
<evidence type="ECO:0000256" key="3">
    <source>
        <dbReference type="ARBA" id="ARBA00023163"/>
    </source>
</evidence>
<accession>A0A1U7NLH6</accession>
<keyword evidence="2" id="KW-0238">DNA-binding</keyword>
<dbReference type="EMBL" id="MPKA01000083">
    <property type="protein sequence ID" value="OLU45580.1"/>
    <property type="molecule type" value="Genomic_DNA"/>
</dbReference>
<dbReference type="Gene3D" id="2.10.109.10">
    <property type="entry name" value="Umud Fragment, subunit A"/>
    <property type="match status" value="1"/>
</dbReference>
<dbReference type="InterPro" id="IPR036286">
    <property type="entry name" value="LexA/Signal_pep-like_sf"/>
</dbReference>